<keyword evidence="12" id="KW-1185">Reference proteome</keyword>
<organism evidence="11 12">
    <name type="scientific">Chloropicon primus</name>
    <dbReference type="NCBI Taxonomy" id="1764295"/>
    <lineage>
        <taxon>Eukaryota</taxon>
        <taxon>Viridiplantae</taxon>
        <taxon>Chlorophyta</taxon>
        <taxon>Chloropicophyceae</taxon>
        <taxon>Chloropicales</taxon>
        <taxon>Chloropicaceae</taxon>
        <taxon>Chloropicon</taxon>
    </lineage>
</organism>
<comment type="similarity">
    <text evidence="2">Belongs to the PRP31 family.</text>
</comment>
<dbReference type="SUPFAM" id="SSF89124">
    <property type="entry name" value="Nop domain"/>
    <property type="match status" value="1"/>
</dbReference>
<dbReference type="Pfam" id="PF09785">
    <property type="entry name" value="Prp31_C"/>
    <property type="match status" value="1"/>
</dbReference>
<proteinExistence type="inferred from homology"/>
<sequence>MALETFMADLEDLSSDGEEGGGQGLQGERKETHQESHAKVAGAMGVRSHGRTAESKLASSERYKELLELVDRGGSEEEGGYTSAGAGGADELVQELNSLVSQIDAEIHELHLYSKEVYKRRFPELETLVQHPVDYARVVKKLGNASDLTEVNLEGLLPSATIMVVSVTASTSAGAPLDDQDLQDLLRACDLVLKFVEDKKKLLKFVEQRMGKTAPNLSVVLGSECASRLVGLAGGLTNLSKIPACNIQVLGSKKTDLAGFSSSTNYQHRGIIADSPLINGCPPFLRKKACKLLAGKCALLARVDAYGEDPSGSAGERMKQEIQKKIDKWQEPPPARIIKPLAIPDSGPKKKRGGRRLRKMKERYGMTDLRRAQNRVNFNKAEEEIMDGEDSVGLGLIGQGGAGGMGKLRLQVSNRKQKISKAMQKKLEAQRSFRGSGASTSGLSSSIAFTPVQGIELVNPLARNQAKTDDASKSGTESYFSKYR</sequence>
<evidence type="ECO:0000256" key="2">
    <source>
        <dbReference type="ARBA" id="ARBA00005572"/>
    </source>
</evidence>
<feature type="region of interest" description="Disordered" evidence="9">
    <location>
        <begin position="338"/>
        <end position="359"/>
    </location>
</feature>
<dbReference type="Proteomes" id="UP000316726">
    <property type="component" value="Chromosome 1"/>
</dbReference>
<comment type="subcellular location">
    <subcellularLocation>
        <location evidence="1">Nucleus</location>
    </subcellularLocation>
</comment>
<dbReference type="OrthoDB" id="4771285at2759"/>
<keyword evidence="3" id="KW-0507">mRNA processing</keyword>
<feature type="compositionally biased region" description="Basic and acidic residues" evidence="9">
    <location>
        <begin position="27"/>
        <end position="38"/>
    </location>
</feature>
<dbReference type="STRING" id="1764295.A0A5B8MB18"/>
<dbReference type="InterPro" id="IPR027105">
    <property type="entry name" value="Prp31"/>
</dbReference>
<evidence type="ECO:0000259" key="10">
    <source>
        <dbReference type="PROSITE" id="PS51358"/>
    </source>
</evidence>
<keyword evidence="5" id="KW-0694">RNA-binding</keyword>
<feature type="domain" description="Nop" evidence="10">
    <location>
        <begin position="213"/>
        <end position="331"/>
    </location>
</feature>
<dbReference type="Pfam" id="PF01798">
    <property type="entry name" value="Nop"/>
    <property type="match status" value="1"/>
</dbReference>
<evidence type="ECO:0000313" key="12">
    <source>
        <dbReference type="Proteomes" id="UP000316726"/>
    </source>
</evidence>
<evidence type="ECO:0000256" key="1">
    <source>
        <dbReference type="ARBA" id="ARBA00004123"/>
    </source>
</evidence>
<dbReference type="InterPro" id="IPR019175">
    <property type="entry name" value="Prp31_C"/>
</dbReference>
<feature type="compositionally biased region" description="Basic residues" evidence="9">
    <location>
        <begin position="349"/>
        <end position="359"/>
    </location>
</feature>
<protein>
    <submittedName>
        <fullName evidence="11">U4/U6 small nuclear ribonucleoprotein Prp31</fullName>
    </submittedName>
</protein>
<evidence type="ECO:0000256" key="7">
    <source>
        <dbReference type="ARBA" id="ARBA00023242"/>
    </source>
</evidence>
<dbReference type="EMBL" id="CP031034">
    <property type="protein sequence ID" value="QDZ17557.1"/>
    <property type="molecule type" value="Genomic_DNA"/>
</dbReference>
<dbReference type="PROSITE" id="PS51358">
    <property type="entry name" value="NOP"/>
    <property type="match status" value="1"/>
</dbReference>
<evidence type="ECO:0000256" key="3">
    <source>
        <dbReference type="ARBA" id="ARBA00022664"/>
    </source>
</evidence>
<dbReference type="GO" id="GO:0000244">
    <property type="term" value="P:spliceosomal tri-snRNP complex assembly"/>
    <property type="evidence" value="ECO:0007669"/>
    <property type="project" value="InterPro"/>
</dbReference>
<feature type="compositionally biased region" description="Polar residues" evidence="9">
    <location>
        <begin position="473"/>
        <end position="484"/>
    </location>
</feature>
<evidence type="ECO:0000256" key="9">
    <source>
        <dbReference type="SAM" id="MobiDB-lite"/>
    </source>
</evidence>
<feature type="region of interest" description="Disordered" evidence="9">
    <location>
        <begin position="424"/>
        <end position="445"/>
    </location>
</feature>
<dbReference type="InterPro" id="IPR012976">
    <property type="entry name" value="NOSIC"/>
</dbReference>
<dbReference type="SMART" id="SM00931">
    <property type="entry name" value="NOSIC"/>
    <property type="match status" value="1"/>
</dbReference>
<reference evidence="11 12" key="1">
    <citation type="submission" date="2018-07" db="EMBL/GenBank/DDBJ databases">
        <title>The complete nuclear genome of the prasinophyte Chloropicon primus (CCMP1205).</title>
        <authorList>
            <person name="Pombert J.-F."/>
            <person name="Otis C."/>
            <person name="Turmel M."/>
            <person name="Lemieux C."/>
        </authorList>
    </citation>
    <scope>NUCLEOTIDE SEQUENCE [LARGE SCALE GENOMIC DNA]</scope>
    <source>
        <strain evidence="11 12">CCMP1205</strain>
    </source>
</reference>
<dbReference type="GO" id="GO:0071011">
    <property type="term" value="C:precatalytic spliceosome"/>
    <property type="evidence" value="ECO:0007669"/>
    <property type="project" value="TreeGrafter"/>
</dbReference>
<dbReference type="InterPro" id="IPR002687">
    <property type="entry name" value="Nop_dom"/>
</dbReference>
<feature type="region of interest" description="Disordered" evidence="9">
    <location>
        <begin position="1"/>
        <end position="58"/>
    </location>
</feature>
<dbReference type="AlphaFoldDB" id="A0A5B8MB18"/>
<gene>
    <name evidence="11" type="ORF">A3770_01p00750</name>
</gene>
<dbReference type="PANTHER" id="PTHR13904:SF0">
    <property type="entry name" value="U4_U6 SMALL NUCLEAR RIBONUCLEOPROTEIN PRP31"/>
    <property type="match status" value="1"/>
</dbReference>
<evidence type="ECO:0000256" key="5">
    <source>
        <dbReference type="ARBA" id="ARBA00022884"/>
    </source>
</evidence>
<evidence type="ECO:0000256" key="8">
    <source>
        <dbReference type="ARBA" id="ARBA00023274"/>
    </source>
</evidence>
<dbReference type="GO" id="GO:0003723">
    <property type="term" value="F:RNA binding"/>
    <property type="evidence" value="ECO:0007669"/>
    <property type="project" value="UniProtKB-KW"/>
</dbReference>
<dbReference type="InterPro" id="IPR042239">
    <property type="entry name" value="Nop_C"/>
</dbReference>
<dbReference type="GO" id="GO:0005687">
    <property type="term" value="C:U4 snRNP"/>
    <property type="evidence" value="ECO:0007669"/>
    <property type="project" value="TreeGrafter"/>
</dbReference>
<evidence type="ECO:0000256" key="6">
    <source>
        <dbReference type="ARBA" id="ARBA00023187"/>
    </source>
</evidence>
<dbReference type="InterPro" id="IPR036070">
    <property type="entry name" value="Nop_dom_sf"/>
</dbReference>
<evidence type="ECO:0000313" key="11">
    <source>
        <dbReference type="EMBL" id="QDZ17557.1"/>
    </source>
</evidence>
<dbReference type="PANTHER" id="PTHR13904">
    <property type="entry name" value="PRE-MRNA SPLICING FACTOR PRP31"/>
    <property type="match status" value="1"/>
</dbReference>
<keyword evidence="4" id="KW-0747">Spliceosome</keyword>
<keyword evidence="6" id="KW-0508">mRNA splicing</keyword>
<feature type="region of interest" description="Disordered" evidence="9">
    <location>
        <begin position="461"/>
        <end position="484"/>
    </location>
</feature>
<feature type="compositionally biased region" description="Low complexity" evidence="9">
    <location>
        <begin position="435"/>
        <end position="445"/>
    </location>
</feature>
<feature type="compositionally biased region" description="Acidic residues" evidence="9">
    <location>
        <begin position="9"/>
        <end position="19"/>
    </location>
</feature>
<accession>A0A5B8MB18</accession>
<dbReference type="Gene3D" id="1.10.287.4070">
    <property type="match status" value="1"/>
</dbReference>
<keyword evidence="7" id="KW-0539">Nucleus</keyword>
<keyword evidence="8 11" id="KW-0687">Ribonucleoprotein</keyword>
<dbReference type="Gene3D" id="1.10.246.90">
    <property type="entry name" value="Nop domain"/>
    <property type="match status" value="1"/>
</dbReference>
<dbReference type="GO" id="GO:0046540">
    <property type="term" value="C:U4/U6 x U5 tri-snRNP complex"/>
    <property type="evidence" value="ECO:0007669"/>
    <property type="project" value="InterPro"/>
</dbReference>
<evidence type="ECO:0000256" key="4">
    <source>
        <dbReference type="ARBA" id="ARBA00022728"/>
    </source>
</evidence>
<dbReference type="FunFam" id="1.10.246.90:FF:000002">
    <property type="entry name" value="U4/U6 small nuclear ribonucleoprotein Prp31"/>
    <property type="match status" value="1"/>
</dbReference>
<name>A0A5B8MB18_9CHLO</name>